<dbReference type="Proteomes" id="UP001596297">
    <property type="component" value="Unassembled WGS sequence"/>
</dbReference>
<name>A0ABW1YDZ8_9DEIO</name>
<reference evidence="2" key="1">
    <citation type="journal article" date="2019" name="Int. J. Syst. Evol. Microbiol.">
        <title>The Global Catalogue of Microorganisms (GCM) 10K type strain sequencing project: providing services to taxonomists for standard genome sequencing and annotation.</title>
        <authorList>
            <consortium name="The Broad Institute Genomics Platform"/>
            <consortium name="The Broad Institute Genome Sequencing Center for Infectious Disease"/>
            <person name="Wu L."/>
            <person name="Ma J."/>
        </authorList>
    </citation>
    <scope>NUCLEOTIDE SEQUENCE [LARGE SCALE GENOMIC DNA]</scope>
    <source>
        <strain evidence="2">CGMCC 1.15772</strain>
    </source>
</reference>
<protein>
    <recommendedName>
        <fullName evidence="3">Phosphodiester glycosidase domain-containing protein</fullName>
    </recommendedName>
</protein>
<evidence type="ECO:0000313" key="2">
    <source>
        <dbReference type="Proteomes" id="UP001596297"/>
    </source>
</evidence>
<dbReference type="RefSeq" id="WP_380082739.1">
    <property type="nucleotide sequence ID" value="NZ_JBHSWD010000001.1"/>
</dbReference>
<gene>
    <name evidence="1" type="ORF">ACFP81_06700</name>
</gene>
<sequence>MTYTRRGELHLLSFDPARYRPRVVSVRRGERTRLSQLVAQVGGVAGINGGYFDMNTGVPVDLVVQRGLMTASSLEKRAALGVTAQGQVLLGYPKPRYWVSGRFGTLRVNAVTPQAKPDLLTAFVGDGQTAVGATGLLTLEWSGQRVLAVHPGRTIPQRAA</sequence>
<keyword evidence="2" id="KW-1185">Reference proteome</keyword>
<comment type="caution">
    <text evidence="1">The sequence shown here is derived from an EMBL/GenBank/DDBJ whole genome shotgun (WGS) entry which is preliminary data.</text>
</comment>
<organism evidence="1 2">
    <name type="scientific">Deinococcus lacus</name>
    <dbReference type="NCBI Taxonomy" id="392561"/>
    <lineage>
        <taxon>Bacteria</taxon>
        <taxon>Thermotogati</taxon>
        <taxon>Deinococcota</taxon>
        <taxon>Deinococci</taxon>
        <taxon>Deinococcales</taxon>
        <taxon>Deinococcaceae</taxon>
        <taxon>Deinococcus</taxon>
    </lineage>
</organism>
<evidence type="ECO:0000313" key="1">
    <source>
        <dbReference type="EMBL" id="MFC6591732.1"/>
    </source>
</evidence>
<accession>A0ABW1YDZ8</accession>
<evidence type="ECO:0008006" key="3">
    <source>
        <dbReference type="Google" id="ProtNLM"/>
    </source>
</evidence>
<dbReference type="EMBL" id="JBHSWD010000001">
    <property type="protein sequence ID" value="MFC6591732.1"/>
    <property type="molecule type" value="Genomic_DNA"/>
</dbReference>
<proteinExistence type="predicted"/>